<accession>A0A917YFK6</accession>
<evidence type="ECO:0000313" key="2">
    <source>
        <dbReference type="EMBL" id="GGN92557.1"/>
    </source>
</evidence>
<proteinExistence type="predicted"/>
<organism evidence="2 3">
    <name type="scientific">Streptomyces albiflavescens</name>
    <dbReference type="NCBI Taxonomy" id="1623582"/>
    <lineage>
        <taxon>Bacteria</taxon>
        <taxon>Bacillati</taxon>
        <taxon>Actinomycetota</taxon>
        <taxon>Actinomycetes</taxon>
        <taxon>Kitasatosporales</taxon>
        <taxon>Streptomycetaceae</taxon>
        <taxon>Streptomyces</taxon>
    </lineage>
</organism>
<dbReference type="Proteomes" id="UP000600365">
    <property type="component" value="Unassembled WGS sequence"/>
</dbReference>
<keyword evidence="3" id="KW-1185">Reference proteome</keyword>
<feature type="compositionally biased region" description="Low complexity" evidence="1">
    <location>
        <begin position="74"/>
        <end position="95"/>
    </location>
</feature>
<evidence type="ECO:0000256" key="1">
    <source>
        <dbReference type="SAM" id="MobiDB-lite"/>
    </source>
</evidence>
<evidence type="ECO:0000313" key="3">
    <source>
        <dbReference type="Proteomes" id="UP000600365"/>
    </source>
</evidence>
<dbReference type="EMBL" id="BMMM01000027">
    <property type="protein sequence ID" value="GGN92557.1"/>
    <property type="molecule type" value="Genomic_DNA"/>
</dbReference>
<evidence type="ECO:0008006" key="4">
    <source>
        <dbReference type="Google" id="ProtNLM"/>
    </source>
</evidence>
<gene>
    <name evidence="2" type="ORF">GCM10011579_090520</name>
</gene>
<protein>
    <recommendedName>
        <fullName evidence="4">DUF3558 domain-containing protein</fullName>
    </recommendedName>
</protein>
<feature type="region of interest" description="Disordered" evidence="1">
    <location>
        <begin position="64"/>
        <end position="95"/>
    </location>
</feature>
<comment type="caution">
    <text evidence="2">The sequence shown here is derived from an EMBL/GenBank/DDBJ whole genome shotgun (WGS) entry which is preliminary data.</text>
</comment>
<sequence length="249" mass="26053">MHFRPTVTHVTLASRPQCGLLRTVPHEKCALRSLPLPLALTARLLPVAVLASAGWALTSGPFGATPTAEHKPTPKATDTASAPSTSAATKTYTASPAPCGGVPEATVKSLVPGAKTAGQEIASTDKSVRRTCSWNALKGFDYRWLDVSYEIKASDEAAQKSYKDRIADKSGGGAVPGLGDTAYSVVNLTTEDKQQTREGVVMARVSNALVVITYNGSDFETKKAPGTDEINKGAIKAAKDAVAALEKSQ</sequence>
<dbReference type="AlphaFoldDB" id="A0A917YFK6"/>
<reference evidence="2 3" key="1">
    <citation type="journal article" date="2014" name="Int. J. Syst. Evol. Microbiol.">
        <title>Complete genome sequence of Corynebacterium casei LMG S-19264T (=DSM 44701T), isolated from a smear-ripened cheese.</title>
        <authorList>
            <consortium name="US DOE Joint Genome Institute (JGI-PGF)"/>
            <person name="Walter F."/>
            <person name="Albersmeier A."/>
            <person name="Kalinowski J."/>
            <person name="Ruckert C."/>
        </authorList>
    </citation>
    <scope>NUCLEOTIDE SEQUENCE [LARGE SCALE GENOMIC DNA]</scope>
    <source>
        <strain evidence="2 3">CGMCC 4.7111</strain>
    </source>
</reference>
<name>A0A917YFK6_9ACTN</name>